<dbReference type="Proteomes" id="UP001143981">
    <property type="component" value="Unassembled WGS sequence"/>
</dbReference>
<keyword evidence="9" id="KW-0067">ATP-binding</keyword>
<feature type="compositionally biased region" description="Low complexity" evidence="6">
    <location>
        <begin position="1"/>
        <end position="29"/>
    </location>
</feature>
<evidence type="ECO:0000313" key="9">
    <source>
        <dbReference type="EMBL" id="KAJ1731009.1"/>
    </source>
</evidence>
<gene>
    <name evidence="9" type="primary">SNQ2_2</name>
    <name evidence="9" type="ORF">LPJ61_002740</name>
</gene>
<dbReference type="InterPro" id="IPR034001">
    <property type="entry name" value="ABCG_PDR_1"/>
</dbReference>
<dbReference type="CDD" id="cd03233">
    <property type="entry name" value="ABCG_PDR_domain1"/>
    <property type="match status" value="1"/>
</dbReference>
<dbReference type="InterPro" id="IPR027417">
    <property type="entry name" value="P-loop_NTPase"/>
</dbReference>
<evidence type="ECO:0000256" key="5">
    <source>
        <dbReference type="ARBA" id="ARBA00023136"/>
    </source>
</evidence>
<feature type="region of interest" description="Disordered" evidence="6">
    <location>
        <begin position="1"/>
        <end position="71"/>
    </location>
</feature>
<keyword evidence="3 7" id="KW-0812">Transmembrane</keyword>
<dbReference type="PANTHER" id="PTHR19241">
    <property type="entry name" value="ATP-BINDING CASSETTE TRANSPORTER"/>
    <property type="match status" value="1"/>
</dbReference>
<protein>
    <submittedName>
        <fullName evidence="9">ATP-binding cassette transporter snq2</fullName>
    </submittedName>
</protein>
<dbReference type="GO" id="GO:0005524">
    <property type="term" value="F:ATP binding"/>
    <property type="evidence" value="ECO:0007669"/>
    <property type="project" value="UniProtKB-KW"/>
</dbReference>
<accession>A0A9W8CYD4</accession>
<feature type="transmembrane region" description="Helical" evidence="7">
    <location>
        <begin position="689"/>
        <end position="710"/>
    </location>
</feature>
<keyword evidence="4 7" id="KW-1133">Transmembrane helix</keyword>
<dbReference type="GO" id="GO:0016020">
    <property type="term" value="C:membrane"/>
    <property type="evidence" value="ECO:0007669"/>
    <property type="project" value="UniProtKB-SubCell"/>
</dbReference>
<feature type="transmembrane region" description="Helical" evidence="7">
    <location>
        <begin position="516"/>
        <end position="545"/>
    </location>
</feature>
<evidence type="ECO:0000259" key="8">
    <source>
        <dbReference type="PROSITE" id="PS50893"/>
    </source>
</evidence>
<dbReference type="Pfam" id="PF01061">
    <property type="entry name" value="ABC2_membrane"/>
    <property type="match status" value="1"/>
</dbReference>
<evidence type="ECO:0000313" key="10">
    <source>
        <dbReference type="Proteomes" id="UP001143981"/>
    </source>
</evidence>
<dbReference type="GO" id="GO:0140359">
    <property type="term" value="F:ABC-type transporter activity"/>
    <property type="evidence" value="ECO:0007669"/>
    <property type="project" value="InterPro"/>
</dbReference>
<reference evidence="9" key="1">
    <citation type="submission" date="2022-07" db="EMBL/GenBank/DDBJ databases">
        <title>Phylogenomic reconstructions and comparative analyses of Kickxellomycotina fungi.</title>
        <authorList>
            <person name="Reynolds N.K."/>
            <person name="Stajich J.E."/>
            <person name="Barry K."/>
            <person name="Grigoriev I.V."/>
            <person name="Crous P."/>
            <person name="Smith M.E."/>
        </authorList>
    </citation>
    <scope>NUCLEOTIDE SEQUENCE</scope>
    <source>
        <strain evidence="9">BCRC 34381</strain>
    </source>
</reference>
<feature type="transmembrane region" description="Helical" evidence="7">
    <location>
        <begin position="631"/>
        <end position="652"/>
    </location>
</feature>
<evidence type="ECO:0000256" key="3">
    <source>
        <dbReference type="ARBA" id="ARBA00022692"/>
    </source>
</evidence>
<feature type="transmembrane region" description="Helical" evidence="7">
    <location>
        <begin position="596"/>
        <end position="625"/>
    </location>
</feature>
<sequence>MGDRAGAPSDGSGHASAGSTAASPTGRTSDSGNRPIDNAKSDQPAVLAAYADTGNAGEEGDPGTSFGEPLRVSVSRGTSRFQSIQRTYSKPLSEAEAEAGGFDLTTWLTGRQQKQGPPFAKRIGLVFDSLSVYGDNVGNRHIATVATPFYKFFKMAAHGFGISKLFQKDGNKSRVLLRDMSGVVADGEMLLVLGRPGSGCSTLLRVLGNRRHTYRRIEGTVSYGGLDPKTVEEHYRGEVAYNQEEDVHFPTLTVRTTLEFAIQCKMPSSRMLQDREGYKREFMDTLLDMYGLVGCADTIVGNAFLRGVSGGERKRVSIAEQVASGASIDIWDGSTRGLDSSSALDYVRSLRITTDVLHKATVVTIYQASENIYELFDKVMVIDEGRQLYFGPARDAVAYFRSIGIDKPLRQTTSDFLTGVTQLHERRIMPGWEDRAPQTAEDFERAWLASDQCKSLKSQVTAFESQLQQDGRGDEIREFVDHTKMGTEKSRLRRRSPYTTTFIYQLSHLLRREWEIFLGGTAAIIFKLIYNASFAIIVGTLFLRLPTTSDGAFTRGGVLFFALLFNSLTAQAEIPKAITGREVVYKHKSFAMYHPAALSLAQTVVDLPFILLQVTVFSCLLYFAAGLERTAGQFFAFLLFLFIGCVCLTAFFRLIGNVSPNVDVAHTLSGICLLFMILDVGYLQPPNSMHGWFVWIYWINPLAYGFKALMSNEFRNIEFRCAGANLIPNGPGFDNINHQVCTLQGAVPGQLYVRGRDYLAQGYSFYVDDQWKDFAAVLCFWILFVICIAAVMEFVEFGNTGYSINVYKRRKPRVQVVTEESIAAEKETSSYTKLPRSGPSDEQI</sequence>
<dbReference type="InterPro" id="IPR013525">
    <property type="entry name" value="ABC2_TM"/>
</dbReference>
<keyword evidence="5 7" id="KW-0472">Membrane</keyword>
<dbReference type="PROSITE" id="PS00211">
    <property type="entry name" value="ABC_TRANSPORTER_1"/>
    <property type="match status" value="1"/>
</dbReference>
<dbReference type="PROSITE" id="PS50893">
    <property type="entry name" value="ABC_TRANSPORTER_2"/>
    <property type="match status" value="1"/>
</dbReference>
<feature type="domain" description="ABC transporter" evidence="8">
    <location>
        <begin position="160"/>
        <end position="409"/>
    </location>
</feature>
<evidence type="ECO:0000256" key="4">
    <source>
        <dbReference type="ARBA" id="ARBA00022989"/>
    </source>
</evidence>
<dbReference type="AlphaFoldDB" id="A0A9W8CYD4"/>
<feature type="non-terminal residue" evidence="9">
    <location>
        <position position="844"/>
    </location>
</feature>
<name>A0A9W8CYD4_9FUNG</name>
<feature type="transmembrane region" description="Helical" evidence="7">
    <location>
        <begin position="557"/>
        <end position="575"/>
    </location>
</feature>
<evidence type="ECO:0000256" key="2">
    <source>
        <dbReference type="ARBA" id="ARBA00022448"/>
    </source>
</evidence>
<dbReference type="OrthoDB" id="245989at2759"/>
<keyword evidence="2" id="KW-0813">Transport</keyword>
<dbReference type="InterPro" id="IPR010929">
    <property type="entry name" value="PDR_CDR_ABC"/>
</dbReference>
<comment type="subcellular location">
    <subcellularLocation>
        <location evidence="1">Membrane</location>
        <topology evidence="1">Multi-pass membrane protein</topology>
    </subcellularLocation>
</comment>
<keyword evidence="10" id="KW-1185">Reference proteome</keyword>
<dbReference type="InterPro" id="IPR017871">
    <property type="entry name" value="ABC_transporter-like_CS"/>
</dbReference>
<dbReference type="Pfam" id="PF00005">
    <property type="entry name" value="ABC_tran"/>
    <property type="match status" value="1"/>
</dbReference>
<keyword evidence="9" id="KW-0547">Nucleotide-binding</keyword>
<proteinExistence type="predicted"/>
<evidence type="ECO:0000256" key="1">
    <source>
        <dbReference type="ARBA" id="ARBA00004141"/>
    </source>
</evidence>
<dbReference type="EMBL" id="JANBOI010000377">
    <property type="protein sequence ID" value="KAJ1731009.1"/>
    <property type="molecule type" value="Genomic_DNA"/>
</dbReference>
<dbReference type="Gene3D" id="3.40.50.300">
    <property type="entry name" value="P-loop containing nucleotide triphosphate hydrolases"/>
    <property type="match status" value="1"/>
</dbReference>
<dbReference type="GO" id="GO:0016887">
    <property type="term" value="F:ATP hydrolysis activity"/>
    <property type="evidence" value="ECO:0007669"/>
    <property type="project" value="InterPro"/>
</dbReference>
<dbReference type="InterPro" id="IPR003439">
    <property type="entry name" value="ABC_transporter-like_ATP-bd"/>
</dbReference>
<feature type="transmembrane region" description="Helical" evidence="7">
    <location>
        <begin position="774"/>
        <end position="795"/>
    </location>
</feature>
<evidence type="ECO:0000256" key="7">
    <source>
        <dbReference type="SAM" id="Phobius"/>
    </source>
</evidence>
<comment type="caution">
    <text evidence="9">The sequence shown here is derived from an EMBL/GenBank/DDBJ whole genome shotgun (WGS) entry which is preliminary data.</text>
</comment>
<organism evidence="9 10">
    <name type="scientific">Coemansia biformis</name>
    <dbReference type="NCBI Taxonomy" id="1286918"/>
    <lineage>
        <taxon>Eukaryota</taxon>
        <taxon>Fungi</taxon>
        <taxon>Fungi incertae sedis</taxon>
        <taxon>Zoopagomycota</taxon>
        <taxon>Kickxellomycotina</taxon>
        <taxon>Kickxellomycetes</taxon>
        <taxon>Kickxellales</taxon>
        <taxon>Kickxellaceae</taxon>
        <taxon>Coemansia</taxon>
    </lineage>
</organism>
<evidence type="ECO:0000256" key="6">
    <source>
        <dbReference type="SAM" id="MobiDB-lite"/>
    </source>
</evidence>
<dbReference type="Pfam" id="PF06422">
    <property type="entry name" value="PDR_CDR"/>
    <property type="match status" value="1"/>
</dbReference>
<dbReference type="SUPFAM" id="SSF52540">
    <property type="entry name" value="P-loop containing nucleoside triphosphate hydrolases"/>
    <property type="match status" value="1"/>
</dbReference>